<gene>
    <name evidence="2" type="primary">abn2</name>
    <name evidence="2" type="ORF">PDESU_00783</name>
</gene>
<dbReference type="InterPro" id="IPR023296">
    <property type="entry name" value="Glyco_hydro_beta-prop_sf"/>
</dbReference>
<evidence type="ECO:0000313" key="2">
    <source>
        <dbReference type="EMBL" id="VGO12232.1"/>
    </source>
</evidence>
<feature type="chain" id="PRO_5025590366" evidence="1">
    <location>
        <begin position="41"/>
        <end position="362"/>
    </location>
</feature>
<accession>A0A6C2TXD8</accession>
<dbReference type="Proteomes" id="UP000366872">
    <property type="component" value="Unassembled WGS sequence"/>
</dbReference>
<dbReference type="CDD" id="cd08994">
    <property type="entry name" value="GH43_62_32_68_117_130-like"/>
    <property type="match status" value="1"/>
</dbReference>
<name>A0A6C2TXD8_PONDE</name>
<keyword evidence="1" id="KW-0732">Signal</keyword>
<protein>
    <submittedName>
        <fullName evidence="2">Extracellular endo-alpha-(1-&gt;5)-L-arabinanase 2</fullName>
    </submittedName>
</protein>
<dbReference type="EMBL" id="CAAHFG010000001">
    <property type="protein sequence ID" value="VGO12232.1"/>
    <property type="molecule type" value="Genomic_DNA"/>
</dbReference>
<organism evidence="2 3">
    <name type="scientific">Pontiella desulfatans</name>
    <dbReference type="NCBI Taxonomy" id="2750659"/>
    <lineage>
        <taxon>Bacteria</taxon>
        <taxon>Pseudomonadati</taxon>
        <taxon>Kiritimatiellota</taxon>
        <taxon>Kiritimatiellia</taxon>
        <taxon>Kiritimatiellales</taxon>
        <taxon>Pontiellaceae</taxon>
        <taxon>Pontiella</taxon>
    </lineage>
</organism>
<proteinExistence type="predicted"/>
<evidence type="ECO:0000313" key="3">
    <source>
        <dbReference type="Proteomes" id="UP000366872"/>
    </source>
</evidence>
<sequence>MGWMGKRVLEIKGRFMKKTKLMLMVFPALLVGLSSGTAQAIEESSFSKSLVPGAFILPSDEESWTWGMAPMYDEAGKLHIFNSVIPNSGRWVENSKIVHWTADSVEGPYTLVGDLFSSDDIGYHNPQISKVGDTYVLVYLYNKHNDENGSMQEVGIATATSLDGPWKESPLNPIIPASGEMNGATINHASNPTFVAAPDGTFRIYYKSMTTKHRLREISMAVSDTLEGPYKNHEGNPVISYADQQLDIEDPYAFYYNGMYYMIVEDRRGVKDMLEGNPLPVNHRKSGGLRPGLIYTSKDGIDWGIPEVGYLTNEIYFGAPLARSERPSILWKDGQPEYLFLACHDKDPTAGYYLKINNWKGR</sequence>
<keyword evidence="3" id="KW-1185">Reference proteome</keyword>
<dbReference type="SUPFAM" id="SSF75005">
    <property type="entry name" value="Arabinanase/levansucrase/invertase"/>
    <property type="match status" value="1"/>
</dbReference>
<evidence type="ECO:0000256" key="1">
    <source>
        <dbReference type="SAM" id="SignalP"/>
    </source>
</evidence>
<feature type="signal peptide" evidence="1">
    <location>
        <begin position="1"/>
        <end position="40"/>
    </location>
</feature>
<reference evidence="2 3" key="1">
    <citation type="submission" date="2019-04" db="EMBL/GenBank/DDBJ databases">
        <authorList>
            <person name="Van Vliet M D."/>
        </authorList>
    </citation>
    <scope>NUCLEOTIDE SEQUENCE [LARGE SCALE GENOMIC DNA]</scope>
    <source>
        <strain evidence="2 3">F1</strain>
    </source>
</reference>
<dbReference type="Gene3D" id="2.115.10.20">
    <property type="entry name" value="Glycosyl hydrolase domain, family 43"/>
    <property type="match status" value="1"/>
</dbReference>
<dbReference type="AlphaFoldDB" id="A0A6C2TXD8"/>